<evidence type="ECO:0000256" key="5">
    <source>
        <dbReference type="ARBA" id="ARBA00022490"/>
    </source>
</evidence>
<dbReference type="InterPro" id="IPR006683">
    <property type="entry name" value="Thioestr_dom"/>
</dbReference>
<keyword evidence="9" id="KW-0809">Transit peptide</keyword>
<organism evidence="25 26">
    <name type="scientific">Mycolicibacterium cosmeticum</name>
    <dbReference type="NCBI Taxonomy" id="258533"/>
    <lineage>
        <taxon>Bacteria</taxon>
        <taxon>Bacillati</taxon>
        <taxon>Actinomycetota</taxon>
        <taxon>Actinomycetes</taxon>
        <taxon>Mycobacteriales</taxon>
        <taxon>Mycobacteriaceae</taxon>
        <taxon>Mycolicibacterium</taxon>
    </lineage>
</organism>
<dbReference type="Proteomes" id="UP000028870">
    <property type="component" value="Unassembled WGS sequence"/>
</dbReference>
<evidence type="ECO:0000256" key="14">
    <source>
        <dbReference type="ARBA" id="ARBA00037002"/>
    </source>
</evidence>
<keyword evidence="6" id="KW-0053">Apoptosis</keyword>
<evidence type="ECO:0000256" key="19">
    <source>
        <dbReference type="ARBA" id="ARBA00047588"/>
    </source>
</evidence>
<dbReference type="CDD" id="cd03443">
    <property type="entry name" value="PaaI_thioesterase"/>
    <property type="match status" value="1"/>
</dbReference>
<evidence type="ECO:0000256" key="18">
    <source>
        <dbReference type="ARBA" id="ARBA00043210"/>
    </source>
</evidence>
<evidence type="ECO:0000256" key="9">
    <source>
        <dbReference type="ARBA" id="ARBA00022946"/>
    </source>
</evidence>
<dbReference type="PANTHER" id="PTHR12418:SF19">
    <property type="entry name" value="ACYL-COENZYME A THIOESTERASE THEM4"/>
    <property type="match status" value="1"/>
</dbReference>
<dbReference type="STRING" id="258533.BN977_05766"/>
<accession>W9BM78</accession>
<comment type="catalytic activity">
    <reaction evidence="19">
        <text>octanoyl-CoA + H2O = octanoate + CoA + H(+)</text>
        <dbReference type="Rhea" id="RHEA:30143"/>
        <dbReference type="ChEBI" id="CHEBI:15377"/>
        <dbReference type="ChEBI" id="CHEBI:15378"/>
        <dbReference type="ChEBI" id="CHEBI:25646"/>
        <dbReference type="ChEBI" id="CHEBI:57287"/>
        <dbReference type="ChEBI" id="CHEBI:57386"/>
    </reaction>
    <physiologicalReaction direction="left-to-right" evidence="19">
        <dbReference type="Rhea" id="RHEA:30144"/>
    </physiologicalReaction>
</comment>
<keyword evidence="5" id="KW-0963">Cytoplasm</keyword>
<evidence type="ECO:0000256" key="7">
    <source>
        <dbReference type="ARBA" id="ARBA00022801"/>
    </source>
</evidence>
<dbReference type="Pfam" id="PF03061">
    <property type="entry name" value="4HBT"/>
    <property type="match status" value="1"/>
</dbReference>
<dbReference type="RefSeq" id="WP_051561965.1">
    <property type="nucleotide sequence ID" value="NZ_CCBB010000003.1"/>
</dbReference>
<evidence type="ECO:0000256" key="22">
    <source>
        <dbReference type="ARBA" id="ARBA00048074"/>
    </source>
</evidence>
<evidence type="ECO:0000256" key="17">
    <source>
        <dbReference type="ARBA" id="ARBA00040123"/>
    </source>
</evidence>
<protein>
    <recommendedName>
        <fullName evidence="17">Acyl-coenzyme A thioesterase THEM4</fullName>
        <ecNumber evidence="16">3.1.2.2</ecNumber>
    </recommendedName>
    <alternativeName>
        <fullName evidence="18">Thioesterase superfamily member 4</fullName>
    </alternativeName>
</protein>
<comment type="similarity">
    <text evidence="15">Belongs to the THEM4/THEM5 thioesterase family.</text>
</comment>
<keyword evidence="10" id="KW-0443">Lipid metabolism</keyword>
<evidence type="ECO:0000259" key="24">
    <source>
        <dbReference type="Pfam" id="PF03061"/>
    </source>
</evidence>
<evidence type="ECO:0000256" key="15">
    <source>
        <dbReference type="ARBA" id="ARBA00038456"/>
    </source>
</evidence>
<evidence type="ECO:0000256" key="1">
    <source>
        <dbReference type="ARBA" id="ARBA00004170"/>
    </source>
</evidence>
<proteinExistence type="inferred from homology"/>
<comment type="catalytic activity">
    <reaction evidence="14">
        <text>(9Z)-octadecenoyl-CoA + H2O = (9Z)-octadecenoate + CoA + H(+)</text>
        <dbReference type="Rhea" id="RHEA:40139"/>
        <dbReference type="ChEBI" id="CHEBI:15377"/>
        <dbReference type="ChEBI" id="CHEBI:15378"/>
        <dbReference type="ChEBI" id="CHEBI:30823"/>
        <dbReference type="ChEBI" id="CHEBI:57287"/>
        <dbReference type="ChEBI" id="CHEBI:57387"/>
    </reaction>
    <physiologicalReaction direction="left-to-right" evidence="14">
        <dbReference type="Rhea" id="RHEA:40140"/>
    </physiologicalReaction>
</comment>
<evidence type="ECO:0000256" key="8">
    <source>
        <dbReference type="ARBA" id="ARBA00022832"/>
    </source>
</evidence>
<evidence type="ECO:0000256" key="6">
    <source>
        <dbReference type="ARBA" id="ARBA00022703"/>
    </source>
</evidence>
<evidence type="ECO:0000313" key="26">
    <source>
        <dbReference type="Proteomes" id="UP000028870"/>
    </source>
</evidence>
<keyword evidence="4" id="KW-1003">Cell membrane</keyword>
<feature type="domain" description="Thioesterase" evidence="24">
    <location>
        <begin position="114"/>
        <end position="186"/>
    </location>
</feature>
<dbReference type="AlphaFoldDB" id="W9BM78"/>
<evidence type="ECO:0000256" key="13">
    <source>
        <dbReference type="ARBA" id="ARBA00035852"/>
    </source>
</evidence>
<comment type="caution">
    <text evidence="25">The sequence shown here is derived from an EMBL/GenBank/DDBJ whole genome shotgun (WGS) entry which is preliminary data.</text>
</comment>
<evidence type="ECO:0000313" key="25">
    <source>
        <dbReference type="EMBL" id="CDO10925.1"/>
    </source>
</evidence>
<evidence type="ECO:0000256" key="12">
    <source>
        <dbReference type="ARBA" id="ARBA00023273"/>
    </source>
</evidence>
<keyword evidence="11" id="KW-0472">Membrane</keyword>
<dbReference type="PANTHER" id="PTHR12418">
    <property type="entry name" value="ACYL-COENZYME A THIOESTERASE THEM4"/>
    <property type="match status" value="1"/>
</dbReference>
<dbReference type="GO" id="GO:0006631">
    <property type="term" value="P:fatty acid metabolic process"/>
    <property type="evidence" value="ECO:0007669"/>
    <property type="project" value="UniProtKB-KW"/>
</dbReference>
<keyword evidence="26" id="KW-1185">Reference proteome</keyword>
<evidence type="ECO:0000256" key="3">
    <source>
        <dbReference type="ARBA" id="ARBA00004632"/>
    </source>
</evidence>
<evidence type="ECO:0000256" key="20">
    <source>
        <dbReference type="ARBA" id="ARBA00047734"/>
    </source>
</evidence>
<dbReference type="eggNOG" id="COG2050">
    <property type="taxonomic scope" value="Bacteria"/>
</dbReference>
<name>W9BM78_MYCCO</name>
<reference evidence="25" key="1">
    <citation type="submission" date="2014-03" db="EMBL/GenBank/DDBJ databases">
        <title>Draft Genome Sequence of Mycobacterium cosmeticum DSM 44829.</title>
        <authorList>
            <person name="Croce O."/>
            <person name="Robert C."/>
            <person name="Raoult D."/>
            <person name="Drancourt M."/>
        </authorList>
    </citation>
    <scope>NUCLEOTIDE SEQUENCE [LARGE SCALE GENOMIC DNA]</scope>
    <source>
        <strain evidence="25">DSM 44829</strain>
    </source>
</reference>
<comment type="subcellular location">
    <subcellularLocation>
        <location evidence="3">Cell projection</location>
        <location evidence="3">Ruffle membrane</location>
    </subcellularLocation>
    <subcellularLocation>
        <location evidence="2">Cytoplasm</location>
    </subcellularLocation>
    <subcellularLocation>
        <location evidence="1">Membrane</location>
        <topology evidence="1">Peripheral membrane protein</topology>
    </subcellularLocation>
</comment>
<comment type="catalytic activity">
    <reaction evidence="22">
        <text>dodecanoyl-CoA + H2O = dodecanoate + CoA + H(+)</text>
        <dbReference type="Rhea" id="RHEA:30135"/>
        <dbReference type="ChEBI" id="CHEBI:15377"/>
        <dbReference type="ChEBI" id="CHEBI:15378"/>
        <dbReference type="ChEBI" id="CHEBI:18262"/>
        <dbReference type="ChEBI" id="CHEBI:57287"/>
        <dbReference type="ChEBI" id="CHEBI:57375"/>
    </reaction>
    <physiologicalReaction direction="left-to-right" evidence="22">
        <dbReference type="Rhea" id="RHEA:30136"/>
    </physiologicalReaction>
</comment>
<dbReference type="Gene3D" id="3.10.129.10">
    <property type="entry name" value="Hotdog Thioesterase"/>
    <property type="match status" value="1"/>
</dbReference>
<evidence type="ECO:0000256" key="21">
    <source>
        <dbReference type="ARBA" id="ARBA00047969"/>
    </source>
</evidence>
<dbReference type="GO" id="GO:0016020">
    <property type="term" value="C:membrane"/>
    <property type="evidence" value="ECO:0007669"/>
    <property type="project" value="UniProtKB-SubCell"/>
</dbReference>
<dbReference type="InterPro" id="IPR029069">
    <property type="entry name" value="HotDog_dom_sf"/>
</dbReference>
<evidence type="ECO:0000256" key="23">
    <source>
        <dbReference type="ARBA" id="ARBA00048180"/>
    </source>
</evidence>
<gene>
    <name evidence="25" type="ORF">BN977_05766</name>
</gene>
<sequence>MSIADDFAAGEAEYAALTDSVRRLVDVTIRSRADRATIAAARSRVDAIVEELSGSLIPGSFGLPRSGDGRILTWGNAVIGLRNALAPPVVVHHRSDGSVWADVILGAAYEGPAGHVHGGVCALLLDHVLGAAAHRPGRPAVTGTLTVRYAAGTPLGRLHAEARIDRVEGRKTFVVGHLETAEGVSVCAEGVFFHPAVGQHSRPKEST</sequence>
<evidence type="ECO:0000256" key="10">
    <source>
        <dbReference type="ARBA" id="ARBA00023098"/>
    </source>
</evidence>
<dbReference type="EMBL" id="CCBB010000003">
    <property type="protein sequence ID" value="CDO10925.1"/>
    <property type="molecule type" value="Genomic_DNA"/>
</dbReference>
<dbReference type="GO" id="GO:0016787">
    <property type="term" value="F:hydrolase activity"/>
    <property type="evidence" value="ECO:0007669"/>
    <property type="project" value="UniProtKB-KW"/>
</dbReference>
<dbReference type="EC" id="3.1.2.2" evidence="16"/>
<keyword evidence="7" id="KW-0378">Hydrolase</keyword>
<dbReference type="GO" id="GO:0005737">
    <property type="term" value="C:cytoplasm"/>
    <property type="evidence" value="ECO:0007669"/>
    <property type="project" value="UniProtKB-SubCell"/>
</dbReference>
<evidence type="ECO:0000256" key="4">
    <source>
        <dbReference type="ARBA" id="ARBA00022475"/>
    </source>
</evidence>
<comment type="catalytic activity">
    <reaction evidence="13">
        <text>(5Z,8Z,11Z,14Z)-eicosatetraenoyl-CoA + H2O = (5Z,8Z,11Z,14Z)-eicosatetraenoate + CoA + H(+)</text>
        <dbReference type="Rhea" id="RHEA:40151"/>
        <dbReference type="ChEBI" id="CHEBI:15377"/>
        <dbReference type="ChEBI" id="CHEBI:15378"/>
        <dbReference type="ChEBI" id="CHEBI:32395"/>
        <dbReference type="ChEBI" id="CHEBI:57287"/>
        <dbReference type="ChEBI" id="CHEBI:57368"/>
    </reaction>
    <physiologicalReaction direction="left-to-right" evidence="13">
        <dbReference type="Rhea" id="RHEA:40152"/>
    </physiologicalReaction>
</comment>
<comment type="catalytic activity">
    <reaction evidence="21">
        <text>decanoyl-CoA + H2O = decanoate + CoA + H(+)</text>
        <dbReference type="Rhea" id="RHEA:40059"/>
        <dbReference type="ChEBI" id="CHEBI:15377"/>
        <dbReference type="ChEBI" id="CHEBI:15378"/>
        <dbReference type="ChEBI" id="CHEBI:27689"/>
        <dbReference type="ChEBI" id="CHEBI:57287"/>
        <dbReference type="ChEBI" id="CHEBI:61430"/>
    </reaction>
    <physiologicalReaction direction="left-to-right" evidence="21">
        <dbReference type="Rhea" id="RHEA:40060"/>
    </physiologicalReaction>
</comment>
<dbReference type="SUPFAM" id="SSF54637">
    <property type="entry name" value="Thioesterase/thiol ester dehydrase-isomerase"/>
    <property type="match status" value="1"/>
</dbReference>
<keyword evidence="12" id="KW-0966">Cell projection</keyword>
<keyword evidence="8" id="KW-0276">Fatty acid metabolism</keyword>
<comment type="catalytic activity">
    <reaction evidence="20">
        <text>hexadecanoyl-CoA + H2O = hexadecanoate + CoA + H(+)</text>
        <dbReference type="Rhea" id="RHEA:16645"/>
        <dbReference type="ChEBI" id="CHEBI:7896"/>
        <dbReference type="ChEBI" id="CHEBI:15377"/>
        <dbReference type="ChEBI" id="CHEBI:15378"/>
        <dbReference type="ChEBI" id="CHEBI:57287"/>
        <dbReference type="ChEBI" id="CHEBI:57379"/>
        <dbReference type="EC" id="3.1.2.2"/>
    </reaction>
    <physiologicalReaction direction="left-to-right" evidence="20">
        <dbReference type="Rhea" id="RHEA:16646"/>
    </physiologicalReaction>
</comment>
<evidence type="ECO:0000256" key="16">
    <source>
        <dbReference type="ARBA" id="ARBA00038848"/>
    </source>
</evidence>
<reference evidence="25" key="2">
    <citation type="submission" date="2014-03" db="EMBL/GenBank/DDBJ databases">
        <authorList>
            <person name="Urmite Genomes"/>
        </authorList>
    </citation>
    <scope>NUCLEOTIDE SEQUENCE</scope>
    <source>
        <strain evidence="25">DSM 44829</strain>
    </source>
</reference>
<evidence type="ECO:0000256" key="2">
    <source>
        <dbReference type="ARBA" id="ARBA00004496"/>
    </source>
</evidence>
<dbReference type="InterPro" id="IPR052365">
    <property type="entry name" value="THEM4/THEM5_acyl-CoA_thioest"/>
</dbReference>
<comment type="catalytic activity">
    <reaction evidence="23">
        <text>tetradecanoyl-CoA + H2O = tetradecanoate + CoA + H(+)</text>
        <dbReference type="Rhea" id="RHEA:40119"/>
        <dbReference type="ChEBI" id="CHEBI:15377"/>
        <dbReference type="ChEBI" id="CHEBI:15378"/>
        <dbReference type="ChEBI" id="CHEBI:30807"/>
        <dbReference type="ChEBI" id="CHEBI:57287"/>
        <dbReference type="ChEBI" id="CHEBI:57385"/>
    </reaction>
    <physiologicalReaction direction="left-to-right" evidence="23">
        <dbReference type="Rhea" id="RHEA:40120"/>
    </physiologicalReaction>
</comment>
<evidence type="ECO:0000256" key="11">
    <source>
        <dbReference type="ARBA" id="ARBA00023136"/>
    </source>
</evidence>
<dbReference type="OrthoDB" id="5242242at2"/>